<comment type="caution">
    <text evidence="2">The sequence shown here is derived from an EMBL/GenBank/DDBJ whole genome shotgun (WGS) entry which is preliminary data.</text>
</comment>
<dbReference type="Proteomes" id="UP000029857">
    <property type="component" value="Unassembled WGS sequence"/>
</dbReference>
<dbReference type="AlphaFoldDB" id="A0A4U8UB62"/>
<sequence length="343" mass="37484">MNRQGFDTNTNNGNTSLTTDDTSRIHFGILKHDMAKTNHITSPINANLSISQSLTLENVGKPITNSKPISNMASNSANSRDITSENATNPTNQAYSESDPAQLAAQAGTNDDRFHALKLEGNTMGSNGVVQNTGKNLTLGDGTRIEVKLDSSIKAESSNGGSGKPGDFELNKYYTLISAGSITDNRTDKRIYFTFAEGNQPLYWVTIVENGEVKVKFTKEDPSSYNELKNYINDDKLLEIVIQHNPKNDFVQMAGMANQHQELNGYLAGINQNMNNMATNNGSAMSNKVLYANNGAINTRVMQVKVMQPTFSKCKLVMNTAQNTQANAEVASDTEMSAFDEKR</sequence>
<protein>
    <submittedName>
        <fullName evidence="2">Uncharacterized protein</fullName>
    </submittedName>
</protein>
<accession>A0A4U8UB62</accession>
<dbReference type="EMBL" id="JRPJ02000002">
    <property type="protein sequence ID" value="TLE12040.1"/>
    <property type="molecule type" value="Genomic_DNA"/>
</dbReference>
<dbReference type="RefSeq" id="WP_034579424.1">
    <property type="nucleotide sequence ID" value="NZ_JRPJ02000002.1"/>
</dbReference>
<feature type="compositionally biased region" description="Polar residues" evidence="1">
    <location>
        <begin position="63"/>
        <end position="96"/>
    </location>
</feature>
<evidence type="ECO:0000313" key="2">
    <source>
        <dbReference type="EMBL" id="TLE12040.1"/>
    </source>
</evidence>
<name>A0A4U8UB62_9HELI</name>
<evidence type="ECO:0000256" key="1">
    <source>
        <dbReference type="SAM" id="MobiDB-lite"/>
    </source>
</evidence>
<proteinExistence type="predicted"/>
<feature type="region of interest" description="Disordered" evidence="1">
    <location>
        <begin position="62"/>
        <end position="100"/>
    </location>
</feature>
<organism evidence="2 3">
    <name type="scientific">Helicobacter bilis</name>
    <dbReference type="NCBI Taxonomy" id="37372"/>
    <lineage>
        <taxon>Bacteria</taxon>
        <taxon>Pseudomonadati</taxon>
        <taxon>Campylobacterota</taxon>
        <taxon>Epsilonproteobacteria</taxon>
        <taxon>Campylobacterales</taxon>
        <taxon>Helicobacteraceae</taxon>
        <taxon>Helicobacter</taxon>
    </lineage>
</organism>
<feature type="compositionally biased region" description="Low complexity" evidence="1">
    <location>
        <begin position="7"/>
        <end position="20"/>
    </location>
</feature>
<feature type="region of interest" description="Disordered" evidence="1">
    <location>
        <begin position="1"/>
        <end position="20"/>
    </location>
</feature>
<evidence type="ECO:0000313" key="3">
    <source>
        <dbReference type="Proteomes" id="UP000029857"/>
    </source>
</evidence>
<reference evidence="2 3" key="1">
    <citation type="journal article" date="2014" name="Genome Announc.">
        <title>Draft genome sequences of eight enterohepatic helicobacter species isolated from both laboratory and wild rodents.</title>
        <authorList>
            <person name="Sheh A."/>
            <person name="Shen Z."/>
            <person name="Fox J.G."/>
        </authorList>
    </citation>
    <scope>NUCLEOTIDE SEQUENCE [LARGE SCALE GENOMIC DNA]</scope>
    <source>
        <strain evidence="2 3">ATCC 49320</strain>
    </source>
</reference>
<gene>
    <name evidence="2" type="ORF">LS79_001270</name>
</gene>